<keyword evidence="1" id="KW-1133">Transmembrane helix</keyword>
<reference evidence="2 3" key="1">
    <citation type="submission" date="2016-03" db="EMBL/GenBank/DDBJ databases">
        <title>Acetic acid bacteria sequencing.</title>
        <authorList>
            <person name="Brandt J."/>
            <person name="Jakob F."/>
            <person name="Vogel R.F."/>
        </authorList>
    </citation>
    <scope>NUCLEOTIDE SEQUENCE [LARGE SCALE GENOMIC DNA]</scope>
    <source>
        <strain evidence="2 3">TMW2.1153</strain>
    </source>
</reference>
<sequence length="80" mass="8679">MAQSVHTTPTITITRMMITRITTIQRTLTTITRAVAAGMITTTIMGMTAMITVFSVTIITRRIRSAGSSPSAWCSTASIW</sequence>
<organism evidence="2 3">
    <name type="scientific">Acetobacter aceti</name>
    <dbReference type="NCBI Taxonomy" id="435"/>
    <lineage>
        <taxon>Bacteria</taxon>
        <taxon>Pseudomonadati</taxon>
        <taxon>Pseudomonadota</taxon>
        <taxon>Alphaproteobacteria</taxon>
        <taxon>Acetobacterales</taxon>
        <taxon>Acetobacteraceae</taxon>
        <taxon>Acetobacter</taxon>
        <taxon>Acetobacter subgen. Acetobacter</taxon>
    </lineage>
</organism>
<evidence type="ECO:0000256" key="1">
    <source>
        <dbReference type="SAM" id="Phobius"/>
    </source>
</evidence>
<dbReference type="EMBL" id="CP014692">
    <property type="protein sequence ID" value="AQS84659.1"/>
    <property type="molecule type" value="Genomic_DNA"/>
</dbReference>
<protein>
    <submittedName>
        <fullName evidence="2">Uncharacterized protein</fullName>
    </submittedName>
</protein>
<evidence type="ECO:0000313" key="2">
    <source>
        <dbReference type="EMBL" id="AQS84659.1"/>
    </source>
</evidence>
<dbReference type="AlphaFoldDB" id="A0A1U9KG08"/>
<keyword evidence="1" id="KW-0472">Membrane</keyword>
<proteinExistence type="predicted"/>
<dbReference type="KEGG" id="aace:A0U92_07555"/>
<accession>A0A1U9KG08</accession>
<gene>
    <name evidence="2" type="ORF">A0U92_07555</name>
</gene>
<keyword evidence="3" id="KW-1185">Reference proteome</keyword>
<feature type="transmembrane region" description="Helical" evidence="1">
    <location>
        <begin position="35"/>
        <end position="59"/>
    </location>
</feature>
<name>A0A1U9KG08_ACEAC</name>
<keyword evidence="1" id="KW-0812">Transmembrane</keyword>
<dbReference type="Proteomes" id="UP000188937">
    <property type="component" value="Chromosome"/>
</dbReference>
<evidence type="ECO:0000313" key="3">
    <source>
        <dbReference type="Proteomes" id="UP000188937"/>
    </source>
</evidence>